<keyword evidence="2" id="KW-0503">Monooxygenase</keyword>
<feature type="domain" description="ABM" evidence="1">
    <location>
        <begin position="2"/>
        <end position="94"/>
    </location>
</feature>
<dbReference type="PROSITE" id="PS51725">
    <property type="entry name" value="ABM"/>
    <property type="match status" value="1"/>
</dbReference>
<keyword evidence="3" id="KW-1185">Reference proteome</keyword>
<keyword evidence="2" id="KW-0560">Oxidoreductase</keyword>
<dbReference type="Pfam" id="PF03992">
    <property type="entry name" value="ABM"/>
    <property type="match status" value="1"/>
</dbReference>
<gene>
    <name evidence="2" type="ORF">FB558_5876</name>
</gene>
<accession>A0A543DL70</accession>
<dbReference type="InterPro" id="IPR011008">
    <property type="entry name" value="Dimeric_a/b-barrel"/>
</dbReference>
<dbReference type="Gene3D" id="3.30.70.100">
    <property type="match status" value="1"/>
</dbReference>
<sequence length="100" mass="11547">MMTVVTQVSLKQGREPEWDAAMRERLSTAQDRPGWVGGQLLIPLDGHNRRTIIGTWQSRADWESWHEDATFAETRRRMDGLQEGRSEMTWYEVVSEGRAG</sequence>
<evidence type="ECO:0000313" key="2">
    <source>
        <dbReference type="EMBL" id="TQM10094.1"/>
    </source>
</evidence>
<organism evidence="2 3">
    <name type="scientific">Pseudonocardia kunmingensis</name>
    <dbReference type="NCBI Taxonomy" id="630975"/>
    <lineage>
        <taxon>Bacteria</taxon>
        <taxon>Bacillati</taxon>
        <taxon>Actinomycetota</taxon>
        <taxon>Actinomycetes</taxon>
        <taxon>Pseudonocardiales</taxon>
        <taxon>Pseudonocardiaceae</taxon>
        <taxon>Pseudonocardia</taxon>
    </lineage>
</organism>
<dbReference type="SUPFAM" id="SSF54909">
    <property type="entry name" value="Dimeric alpha+beta barrel"/>
    <property type="match status" value="1"/>
</dbReference>
<reference evidence="2 3" key="1">
    <citation type="submission" date="2019-06" db="EMBL/GenBank/DDBJ databases">
        <title>Sequencing the genomes of 1000 actinobacteria strains.</title>
        <authorList>
            <person name="Klenk H.-P."/>
        </authorList>
    </citation>
    <scope>NUCLEOTIDE SEQUENCE [LARGE SCALE GENOMIC DNA]</scope>
    <source>
        <strain evidence="2 3">DSM 45301</strain>
    </source>
</reference>
<dbReference type="EMBL" id="VFPA01000003">
    <property type="protein sequence ID" value="TQM10094.1"/>
    <property type="molecule type" value="Genomic_DNA"/>
</dbReference>
<dbReference type="OrthoDB" id="4463721at2"/>
<proteinExistence type="predicted"/>
<dbReference type="InterPro" id="IPR007138">
    <property type="entry name" value="ABM_dom"/>
</dbReference>
<evidence type="ECO:0000313" key="3">
    <source>
        <dbReference type="Proteomes" id="UP000315677"/>
    </source>
</evidence>
<comment type="caution">
    <text evidence="2">The sequence shown here is derived from an EMBL/GenBank/DDBJ whole genome shotgun (WGS) entry which is preliminary data.</text>
</comment>
<protein>
    <submittedName>
        <fullName evidence="2">Heme-degrading monooxygenase HmoA</fullName>
    </submittedName>
</protein>
<dbReference type="Proteomes" id="UP000315677">
    <property type="component" value="Unassembled WGS sequence"/>
</dbReference>
<dbReference type="RefSeq" id="WP_142058689.1">
    <property type="nucleotide sequence ID" value="NZ_VFPA01000003.1"/>
</dbReference>
<dbReference type="AlphaFoldDB" id="A0A543DL70"/>
<name>A0A543DL70_9PSEU</name>
<evidence type="ECO:0000259" key="1">
    <source>
        <dbReference type="PROSITE" id="PS51725"/>
    </source>
</evidence>
<dbReference type="GO" id="GO:0004497">
    <property type="term" value="F:monooxygenase activity"/>
    <property type="evidence" value="ECO:0007669"/>
    <property type="project" value="UniProtKB-KW"/>
</dbReference>